<reference evidence="2" key="2">
    <citation type="submission" date="2021-04" db="EMBL/GenBank/DDBJ databases">
        <authorList>
            <person name="Gilroy R."/>
        </authorList>
    </citation>
    <scope>NUCLEOTIDE SEQUENCE</scope>
    <source>
        <strain evidence="2">ChiBcec18-1249</strain>
    </source>
</reference>
<dbReference type="EMBL" id="DWZJ01000022">
    <property type="protein sequence ID" value="HJB12638.1"/>
    <property type="molecule type" value="Genomic_DNA"/>
</dbReference>
<dbReference type="InterPro" id="IPR021729">
    <property type="entry name" value="DUF3298"/>
</dbReference>
<feature type="domain" description="DUF3298" evidence="1">
    <location>
        <begin position="140"/>
        <end position="218"/>
    </location>
</feature>
<sequence>MKEPLTQLHTEAMTTEREWTVEEIPVLTAAVSLPEPVPAADRTSRRIRRYYQLQCRSFLRYCETYLLPLAAEEYQAALAASQPLPRLRAELTYQVTYNEGGLWSLYTQSREQGPGGQVSLLRRGDTWDLASGYPAALSSLFPRRSGWKRRLLETVEAEVRQREAAGVSRYHEGVRRLLRRHFNPQSFYLTAEGLVVFYPMYAIAPAMEGIPTFLVPWEAIRGEYGE</sequence>
<evidence type="ECO:0000313" key="3">
    <source>
        <dbReference type="Proteomes" id="UP000823824"/>
    </source>
</evidence>
<dbReference type="Proteomes" id="UP000823824">
    <property type="component" value="Unassembled WGS sequence"/>
</dbReference>
<name>A0A9D2RR55_9FIRM</name>
<accession>A0A9D2RR55</accession>
<dbReference type="Pfam" id="PF11738">
    <property type="entry name" value="DUF3298"/>
    <property type="match status" value="1"/>
</dbReference>
<comment type="caution">
    <text evidence="2">The sequence shown here is derived from an EMBL/GenBank/DDBJ whole genome shotgun (WGS) entry which is preliminary data.</text>
</comment>
<protein>
    <submittedName>
        <fullName evidence="2">RsiV family protein</fullName>
    </submittedName>
</protein>
<evidence type="ECO:0000313" key="2">
    <source>
        <dbReference type="EMBL" id="HJB12638.1"/>
    </source>
</evidence>
<dbReference type="Gene3D" id="3.90.640.20">
    <property type="entry name" value="Heat-shock cognate protein, ATPase"/>
    <property type="match status" value="1"/>
</dbReference>
<evidence type="ECO:0000259" key="1">
    <source>
        <dbReference type="Pfam" id="PF11738"/>
    </source>
</evidence>
<proteinExistence type="predicted"/>
<dbReference type="InterPro" id="IPR037126">
    <property type="entry name" value="PdaC/RsiV-like_sf"/>
</dbReference>
<gene>
    <name evidence="2" type="ORF">H9787_02850</name>
</gene>
<reference evidence="2" key="1">
    <citation type="journal article" date="2021" name="PeerJ">
        <title>Extensive microbial diversity within the chicken gut microbiome revealed by metagenomics and culture.</title>
        <authorList>
            <person name="Gilroy R."/>
            <person name="Ravi A."/>
            <person name="Getino M."/>
            <person name="Pursley I."/>
            <person name="Horton D.L."/>
            <person name="Alikhan N.F."/>
            <person name="Baker D."/>
            <person name="Gharbi K."/>
            <person name="Hall N."/>
            <person name="Watson M."/>
            <person name="Adriaenssens E.M."/>
            <person name="Foster-Nyarko E."/>
            <person name="Jarju S."/>
            <person name="Secka A."/>
            <person name="Antonio M."/>
            <person name="Oren A."/>
            <person name="Chaudhuri R.R."/>
            <person name="La Ragione R."/>
            <person name="Hildebrand F."/>
            <person name="Pallen M.J."/>
        </authorList>
    </citation>
    <scope>NUCLEOTIDE SEQUENCE</scope>
    <source>
        <strain evidence="2">ChiBcec18-1249</strain>
    </source>
</reference>
<organism evidence="2 3">
    <name type="scientific">Candidatus Oscillibacter excrementigallinarum</name>
    <dbReference type="NCBI Taxonomy" id="2838716"/>
    <lineage>
        <taxon>Bacteria</taxon>
        <taxon>Bacillati</taxon>
        <taxon>Bacillota</taxon>
        <taxon>Clostridia</taxon>
        <taxon>Eubacteriales</taxon>
        <taxon>Oscillospiraceae</taxon>
        <taxon>Oscillibacter</taxon>
    </lineage>
</organism>
<dbReference type="AlphaFoldDB" id="A0A9D2RR55"/>